<organism evidence="2 3">
    <name type="scientific">Cryptolaemus montrouzieri</name>
    <dbReference type="NCBI Taxonomy" id="559131"/>
    <lineage>
        <taxon>Eukaryota</taxon>
        <taxon>Metazoa</taxon>
        <taxon>Ecdysozoa</taxon>
        <taxon>Arthropoda</taxon>
        <taxon>Hexapoda</taxon>
        <taxon>Insecta</taxon>
        <taxon>Pterygota</taxon>
        <taxon>Neoptera</taxon>
        <taxon>Endopterygota</taxon>
        <taxon>Coleoptera</taxon>
        <taxon>Polyphaga</taxon>
        <taxon>Cucujiformia</taxon>
        <taxon>Coccinelloidea</taxon>
        <taxon>Coccinellidae</taxon>
        <taxon>Scymninae</taxon>
        <taxon>Scymnini</taxon>
        <taxon>Cryptolaemus</taxon>
    </lineage>
</organism>
<feature type="compositionally biased region" description="Basic and acidic residues" evidence="1">
    <location>
        <begin position="77"/>
        <end position="91"/>
    </location>
</feature>
<comment type="caution">
    <text evidence="2">The sequence shown here is derived from an EMBL/GenBank/DDBJ whole genome shotgun (WGS) entry which is preliminary data.</text>
</comment>
<evidence type="ECO:0000313" key="3">
    <source>
        <dbReference type="Proteomes" id="UP001516400"/>
    </source>
</evidence>
<evidence type="ECO:0000313" key="2">
    <source>
        <dbReference type="EMBL" id="KAL3268663.1"/>
    </source>
</evidence>
<reference evidence="2 3" key="1">
    <citation type="journal article" date="2021" name="BMC Biol.">
        <title>Horizontally acquired antibacterial genes associated with adaptive radiation of ladybird beetles.</title>
        <authorList>
            <person name="Li H.S."/>
            <person name="Tang X.F."/>
            <person name="Huang Y.H."/>
            <person name="Xu Z.Y."/>
            <person name="Chen M.L."/>
            <person name="Du X.Y."/>
            <person name="Qiu B.Y."/>
            <person name="Chen P.T."/>
            <person name="Zhang W."/>
            <person name="Slipinski A."/>
            <person name="Escalona H.E."/>
            <person name="Waterhouse R.M."/>
            <person name="Zwick A."/>
            <person name="Pang H."/>
        </authorList>
    </citation>
    <scope>NUCLEOTIDE SEQUENCE [LARGE SCALE GENOMIC DNA]</scope>
    <source>
        <strain evidence="2">SYSU2018</strain>
    </source>
</reference>
<accession>A0ABD2MQN2</accession>
<dbReference type="AlphaFoldDB" id="A0ABD2MQN2"/>
<protein>
    <submittedName>
        <fullName evidence="2">Uncharacterized protein</fullName>
    </submittedName>
</protein>
<evidence type="ECO:0000256" key="1">
    <source>
        <dbReference type="SAM" id="MobiDB-lite"/>
    </source>
</evidence>
<proteinExistence type="predicted"/>
<dbReference type="EMBL" id="JABFTP020000021">
    <property type="protein sequence ID" value="KAL3268663.1"/>
    <property type="molecule type" value="Genomic_DNA"/>
</dbReference>
<name>A0ABD2MQN2_9CUCU</name>
<dbReference type="Proteomes" id="UP001516400">
    <property type="component" value="Unassembled WGS sequence"/>
</dbReference>
<gene>
    <name evidence="2" type="ORF">HHI36_007766</name>
</gene>
<keyword evidence="3" id="KW-1185">Reference proteome</keyword>
<sequence length="206" mass="23978">MGENLSCGTCLNTELHIELRDELSREESSRCRVFNAPNERIEGVLRNVIATLTTRGNNIFYILRTNSNASTSSNFRKKSDDEGSEEKDFKLPKNTNKRMRKSKKTPETETTNQFESLMEEDSHEVLHENNHPKKEIQRNNGNERHLETPQQIEEAIADLKTWIHIFIKGSSRQAKEKQRTHLPANIKVLLEGKKRAKKKYRRTLHP</sequence>
<feature type="region of interest" description="Disordered" evidence="1">
    <location>
        <begin position="70"/>
        <end position="114"/>
    </location>
</feature>